<gene>
    <name evidence="2" type="ORF">J2S00_000756</name>
</gene>
<accession>A0ABU0CNH7</accession>
<evidence type="ECO:0000313" key="3">
    <source>
        <dbReference type="Proteomes" id="UP001232445"/>
    </source>
</evidence>
<evidence type="ECO:0000313" key="2">
    <source>
        <dbReference type="EMBL" id="MDQ0337973.1"/>
    </source>
</evidence>
<keyword evidence="3" id="KW-1185">Reference proteome</keyword>
<dbReference type="EMBL" id="JAUSUQ010000002">
    <property type="protein sequence ID" value="MDQ0337973.1"/>
    <property type="molecule type" value="Genomic_DNA"/>
</dbReference>
<proteinExistence type="predicted"/>
<evidence type="ECO:0000256" key="1">
    <source>
        <dbReference type="SAM" id="MobiDB-lite"/>
    </source>
</evidence>
<feature type="compositionally biased region" description="Basic and acidic residues" evidence="1">
    <location>
        <begin position="134"/>
        <end position="148"/>
    </location>
</feature>
<feature type="region of interest" description="Disordered" evidence="1">
    <location>
        <begin position="125"/>
        <end position="148"/>
    </location>
</feature>
<sequence length="148" mass="17227">MRKGSADVNDLYQNPYHEHVLHHFPQVPSPYLYPAFYPGYMPPDGVMHPPEVLPAPYDPYDMKHHVLSTVEPLVQYGLKEAKVTSVAHAMREVAAIAYLVGRGYPPHRAWHIVESWEVNEYFYTPDRSEEETEQQSRESRDDDTCERE</sequence>
<organism evidence="2 3">
    <name type="scientific">Caldalkalibacillus uzonensis</name>
    <dbReference type="NCBI Taxonomy" id="353224"/>
    <lineage>
        <taxon>Bacteria</taxon>
        <taxon>Bacillati</taxon>
        <taxon>Bacillota</taxon>
        <taxon>Bacilli</taxon>
        <taxon>Bacillales</taxon>
        <taxon>Bacillaceae</taxon>
        <taxon>Caldalkalibacillus</taxon>
    </lineage>
</organism>
<protein>
    <submittedName>
        <fullName evidence="2">Uncharacterized protein</fullName>
    </submittedName>
</protein>
<reference evidence="2 3" key="1">
    <citation type="submission" date="2023-07" db="EMBL/GenBank/DDBJ databases">
        <title>Genomic Encyclopedia of Type Strains, Phase IV (KMG-IV): sequencing the most valuable type-strain genomes for metagenomic binning, comparative biology and taxonomic classification.</title>
        <authorList>
            <person name="Goeker M."/>
        </authorList>
    </citation>
    <scope>NUCLEOTIDE SEQUENCE [LARGE SCALE GENOMIC DNA]</scope>
    <source>
        <strain evidence="2 3">DSM 17740</strain>
    </source>
</reference>
<dbReference type="Proteomes" id="UP001232445">
    <property type="component" value="Unassembled WGS sequence"/>
</dbReference>
<name>A0ABU0CNH7_9BACI</name>
<comment type="caution">
    <text evidence="2">The sequence shown here is derived from an EMBL/GenBank/DDBJ whole genome shotgun (WGS) entry which is preliminary data.</text>
</comment>